<dbReference type="PRINTS" id="PR00193">
    <property type="entry name" value="MYOSINHEAVY"/>
</dbReference>
<evidence type="ECO:0000256" key="12">
    <source>
        <dbReference type="ARBA" id="ARBA00038612"/>
    </source>
</evidence>
<dbReference type="Proteomes" id="UP000747542">
    <property type="component" value="Unassembled WGS sequence"/>
</dbReference>
<dbReference type="FunFam" id="1.20.5.370:FF:000009">
    <property type="entry name" value="Myosin heavy chain, isoform G"/>
    <property type="match status" value="1"/>
</dbReference>
<dbReference type="EMBL" id="JAHLQT010037514">
    <property type="protein sequence ID" value="KAG7157499.1"/>
    <property type="molecule type" value="Genomic_DNA"/>
</dbReference>
<dbReference type="FunFam" id="1.20.5.370:FF:000010">
    <property type="entry name" value="Myosin heavy chain, isoform G"/>
    <property type="match status" value="1"/>
</dbReference>
<dbReference type="PANTHER" id="PTHR13140:SF857">
    <property type="entry name" value="MYOSIN-11"/>
    <property type="match status" value="1"/>
</dbReference>
<dbReference type="FunFam" id="1.20.5.370:FF:000008">
    <property type="entry name" value="Myosin heavy chain"/>
    <property type="match status" value="1"/>
</dbReference>
<evidence type="ECO:0000256" key="11">
    <source>
        <dbReference type="ARBA" id="ARBA00023203"/>
    </source>
</evidence>
<dbReference type="GO" id="GO:0000146">
    <property type="term" value="F:microfilament motor activity"/>
    <property type="evidence" value="ECO:0007669"/>
    <property type="project" value="TreeGrafter"/>
</dbReference>
<comment type="subunit">
    <text evidence="12">Muscle myosin is a hexameric protein that consists of 2 heavy chain subunits (MHC), 2 alkali light chain subunits (MLC) and 2 regulatory light chain subunits (MLC-2).</text>
</comment>
<evidence type="ECO:0000256" key="3">
    <source>
        <dbReference type="ARBA" id="ARBA00022433"/>
    </source>
</evidence>
<protein>
    <submittedName>
        <fullName evidence="17">Myosin heavy chain, muscle-like 17</fullName>
    </submittedName>
</protein>
<evidence type="ECO:0000259" key="16">
    <source>
        <dbReference type="PROSITE" id="PS51456"/>
    </source>
</evidence>
<evidence type="ECO:0000256" key="2">
    <source>
        <dbReference type="ARBA" id="ARBA00008314"/>
    </source>
</evidence>
<reference evidence="17" key="1">
    <citation type="journal article" date="2021" name="Sci. Adv.">
        <title>The American lobster genome reveals insights on longevity, neural, and immune adaptations.</title>
        <authorList>
            <person name="Polinski J.M."/>
            <person name="Zimin A.V."/>
            <person name="Clark K.F."/>
            <person name="Kohn A.B."/>
            <person name="Sadowski N."/>
            <person name="Timp W."/>
            <person name="Ptitsyn A."/>
            <person name="Khanna P."/>
            <person name="Romanova D.Y."/>
            <person name="Williams P."/>
            <person name="Greenwood S.J."/>
            <person name="Moroz L.L."/>
            <person name="Walt D.R."/>
            <person name="Bodnar A.G."/>
        </authorList>
    </citation>
    <scope>NUCLEOTIDE SEQUENCE</scope>
    <source>
        <strain evidence="17">GMGI-L3</strain>
    </source>
</reference>
<dbReference type="FunFam" id="1.20.5.340:FF:000025">
    <property type="entry name" value="Myosin heavy chain, isoform G"/>
    <property type="match status" value="1"/>
</dbReference>
<dbReference type="GO" id="GO:0005524">
    <property type="term" value="F:ATP binding"/>
    <property type="evidence" value="ECO:0007669"/>
    <property type="project" value="UniProtKB-UniRule"/>
</dbReference>
<evidence type="ECO:0000256" key="9">
    <source>
        <dbReference type="ARBA" id="ARBA00023175"/>
    </source>
</evidence>
<evidence type="ECO:0000256" key="5">
    <source>
        <dbReference type="ARBA" id="ARBA00022741"/>
    </source>
</evidence>
<dbReference type="GO" id="GO:0031033">
    <property type="term" value="P:myosin filament organization"/>
    <property type="evidence" value="ECO:0007669"/>
    <property type="project" value="UniProtKB-ARBA"/>
</dbReference>
<dbReference type="Gene3D" id="3.40.850.10">
    <property type="entry name" value="Kinesin motor domain"/>
    <property type="match status" value="2"/>
</dbReference>
<dbReference type="SUPFAM" id="SSF90257">
    <property type="entry name" value="Myosin rod fragments"/>
    <property type="match status" value="7"/>
</dbReference>
<dbReference type="PROSITE" id="PS51456">
    <property type="entry name" value="MYOSIN_MOTOR"/>
    <property type="match status" value="1"/>
</dbReference>
<dbReference type="GO" id="GO:0006936">
    <property type="term" value="P:muscle contraction"/>
    <property type="evidence" value="ECO:0007669"/>
    <property type="project" value="UniProtKB-ARBA"/>
</dbReference>
<dbReference type="GO" id="GO:0051015">
    <property type="term" value="F:actin filament binding"/>
    <property type="evidence" value="ECO:0007669"/>
    <property type="project" value="TreeGrafter"/>
</dbReference>
<feature type="region of interest" description="Disordered" evidence="15">
    <location>
        <begin position="1994"/>
        <end position="2034"/>
    </location>
</feature>
<dbReference type="PANTHER" id="PTHR13140">
    <property type="entry name" value="MYOSIN"/>
    <property type="match status" value="1"/>
</dbReference>
<evidence type="ECO:0000256" key="1">
    <source>
        <dbReference type="ARBA" id="ARBA00004657"/>
    </source>
</evidence>
<dbReference type="GO" id="GO:0030017">
    <property type="term" value="C:sarcomere"/>
    <property type="evidence" value="ECO:0007669"/>
    <property type="project" value="UniProtKB-ARBA"/>
</dbReference>
<name>A0A8J5JKC6_HOMAM</name>
<dbReference type="GO" id="GO:0016020">
    <property type="term" value="C:membrane"/>
    <property type="evidence" value="ECO:0007669"/>
    <property type="project" value="TreeGrafter"/>
</dbReference>
<dbReference type="Pfam" id="PF01576">
    <property type="entry name" value="Myosin_tail_1"/>
    <property type="match status" value="1"/>
</dbReference>
<evidence type="ECO:0000256" key="14">
    <source>
        <dbReference type="SAM" id="Coils"/>
    </source>
</evidence>
<evidence type="ECO:0000256" key="7">
    <source>
        <dbReference type="ARBA" id="ARBA00023054"/>
    </source>
</evidence>
<comment type="subcellular location">
    <subcellularLocation>
        <location evidence="1">Cytoplasm</location>
        <location evidence="1">Myofibril</location>
    </subcellularLocation>
</comment>
<keyword evidence="6 13" id="KW-0067">ATP-binding</keyword>
<evidence type="ECO:0000256" key="6">
    <source>
        <dbReference type="ARBA" id="ARBA00022840"/>
    </source>
</evidence>
<dbReference type="Gene3D" id="1.20.5.4820">
    <property type="match status" value="1"/>
</dbReference>
<feature type="domain" description="Myosin motor" evidence="16">
    <location>
        <begin position="1"/>
        <end position="902"/>
    </location>
</feature>
<dbReference type="GO" id="GO:0016459">
    <property type="term" value="C:myosin complex"/>
    <property type="evidence" value="ECO:0007669"/>
    <property type="project" value="UniProtKB-KW"/>
</dbReference>
<dbReference type="GO" id="GO:0045214">
    <property type="term" value="P:sarcomere organization"/>
    <property type="evidence" value="ECO:0007669"/>
    <property type="project" value="UniProtKB-ARBA"/>
</dbReference>
<feature type="coiled-coil region" evidence="14">
    <location>
        <begin position="1701"/>
        <end position="1763"/>
    </location>
</feature>
<dbReference type="Gene3D" id="1.20.58.530">
    <property type="match status" value="4"/>
</dbReference>
<sequence length="2034" mass="233978">MGDHENQSMLITGESGAGKTENTKKVIAYFANVGASTKKKQVDERKQEALLLSGVAFSTTVTDALYHSPQNLEDQIVQTNPVLEAFGNAKTVRNDNSSRFGKFIRIHFGPSGKLSGADIETYLLEKARVISQQTLERSYHIFYQIMSDQIKTIKPACLLSNSIHDYHFVSQGKVTVASIDDAEEMQFTDVTICRLSNDIHDYHFVSQGKVTVASIDDKEDMQFTDEAFDVLGFSHEEKENVYKVTAAVMHFGEMKFKQRGREEQAEADGTAEGENVAKLMGVEGADLYKNLTKPKIKVGNEFVTQGRNKDQVTYSVGALAKGIYDRTFKWLVKKCNVTLETGQKRVMFIGVLDIAGFEIFDYNGFEQLCINFTNEKLQQFFNHHMFVLEQEEYKREGIHWVFIDFGLDLQACIELIEKFNGFEQLCINFTNEKLQQFFNHHMFVLEQEEYKREGINWVFIDFGLDLQACIELIEKFNGFEQLCINFTNEKLQQFFNHHMFVLEQEEYKREGINWTFIDFGLDLQACIELIEKFNSFEQLCINFTNEKLQQFFNHHMFILEQEEYKREGINWTFIDFGLDLQACIDLLEKPLGILSILEEESMFPKATDKSFEEKLKTNHLGKSPNFIKPKPPKPGQAEAHFAIVHYAGTVPYNLTGWLEKNKDPLNDTVVDQLKKANNTLSVEIFFDHAGQSGGADVSGGKGGGKRAKGSGFQTVSGMYKEQLNNLMTVLRSTAPHFIRCIIPNEIKAPGKVPVLPKPKHLIEQDLEQLNNLMTVLRRTSPHFVRCIIPNEIKEPGVIDAALVMHQLTCNGVLEGIRICRKGFPNRMVYPDFKHRYKILAPRAMDNAEDEKNATKVFFRAGVLGALEEIRDDRLAKIISWLQSWIRGYTSRKAYKRLQEQRVALIVVQRNLRKFMQLRTWPWYRLWQKVKPLLNVTRIEDEIRALEEKAAKAEQNYEREAKLRKELEAANLALLEEKNNLMVALESTKGNVSEFLDKQAKLQSQKADLEAQLNETTERLQQEEEARNQLFQNKKKIDQEISGLKKDIEDLELALQKAEQDKATKDHQIRNLNDEIAHQDELINKINKEKKHLQECNQKTAEDLQGIEDKCNHLNKVKAKLEQTLDELEDSLEREKKLRGEVDKAKRKVEGDLKLTQEAVADLERNKKELEQTIQRKDKEVSSLASKLEDEQSLVSKLQKQIKELQARIEELEEELEHERQARAKAEKSKAHLGRELEELGERLDEAGGATAAQIELNKKREAELSKLRRDLEESNIQHEGALVNLRKKHNDAVAEMSEQIDHLNKMKARIEKDKDSLKRDADDAKAAMDGLARDKAAAEKMNKQLQHQSNEIQSKLDEANRTLNDFDATKKKLAVENADLLRQVEEAESSIGQLSKLKLSLTNQLEDTRKLADDECRERATILGKFRNLEHDIDGLREQLDEEGEAKADLQRQLSKSNAEAQMWRAKYESEGVARAEELEAARLKLAARLEEAEQQIEQLNVKNMNLEKTKQRICTELEDMQIEVERAQTLANAAEKKQKNFDKIISEWKMKVDDLAAELDASQKECRNYSTELFRVKAAYEENLEQLDSVRRENKNLADEIKDLMDQIGEGGRSIHEIEKNRKRLEIEKEELQAALEEAEAALEQEENKVLRAQLELSQVRQEIDRRIQEKEEEFDNTRKCHQRAIDSMQASLEAEAKGKAEALRMKKKLESDINELEIALDHSNKANADLQKHIKKLQGEMKELQTRVEEEQRLASEYREQYGISERRANALHGELEESRTLLEQSDRGRRQAEADLAEATDHLNDLNAQNGSLTMAKRKLEGELQTLHADLDEMLNEAKNSEEKAKKAMVDAARLADELRAEQEHAQNQEKMRKSLEVSVKELQVRLEEVEGNAMKATKKALAKLESRVRELETQLDDEARRHADAQKNLRKCERRIKELTFQSDEDKKNHERMQDLVDKLQQKIKTYKRQIEEAEEIAALNLAKFRKAQQELEEAEERADNAEQVASKAKAKGRAGSVARMSPQIKSVYK</sequence>
<dbReference type="PROSITE" id="PS50096">
    <property type="entry name" value="IQ"/>
    <property type="match status" value="1"/>
</dbReference>
<dbReference type="InterPro" id="IPR014751">
    <property type="entry name" value="XRCC4-like_C"/>
</dbReference>
<dbReference type="FunFam" id="1.20.5.340:FF:000036">
    <property type="entry name" value="Myosin heavy chain"/>
    <property type="match status" value="1"/>
</dbReference>
<dbReference type="Gene3D" id="1.20.120.720">
    <property type="entry name" value="Myosin VI head, motor domain, U50 subdomain"/>
    <property type="match status" value="1"/>
</dbReference>
<keyword evidence="7 14" id="KW-0175">Coiled coil</keyword>
<keyword evidence="10" id="KW-0514">Muscle protein</keyword>
<dbReference type="InterPro" id="IPR002928">
    <property type="entry name" value="Myosin_tail"/>
</dbReference>
<proteinExistence type="inferred from homology"/>
<gene>
    <name evidence="17" type="primary">Mhc-L17</name>
    <name evidence="17" type="ORF">Hamer_G005948</name>
</gene>
<dbReference type="FunFam" id="1.20.5.370:FF:000001">
    <property type="entry name" value="Myosin heavy chain"/>
    <property type="match status" value="1"/>
</dbReference>
<evidence type="ECO:0000256" key="13">
    <source>
        <dbReference type="PROSITE-ProRule" id="PRU00782"/>
    </source>
</evidence>
<feature type="compositionally biased region" description="Low complexity" evidence="15">
    <location>
        <begin position="2006"/>
        <end position="2024"/>
    </location>
</feature>
<feature type="binding site" evidence="13">
    <location>
        <begin position="13"/>
        <end position="20"/>
    </location>
    <ligand>
        <name>ATP</name>
        <dbReference type="ChEBI" id="CHEBI:30616"/>
    </ligand>
</feature>
<keyword evidence="9 13" id="KW-0505">Motor protein</keyword>
<dbReference type="Pfam" id="PF00063">
    <property type="entry name" value="Myosin_head"/>
    <property type="match status" value="6"/>
</dbReference>
<evidence type="ECO:0000313" key="18">
    <source>
        <dbReference type="Proteomes" id="UP000747542"/>
    </source>
</evidence>
<evidence type="ECO:0000256" key="4">
    <source>
        <dbReference type="ARBA" id="ARBA00022490"/>
    </source>
</evidence>
<keyword evidence="4" id="KW-0963">Cytoplasm</keyword>
<organism evidence="17 18">
    <name type="scientific">Homarus americanus</name>
    <name type="common">American lobster</name>
    <dbReference type="NCBI Taxonomy" id="6706"/>
    <lineage>
        <taxon>Eukaryota</taxon>
        <taxon>Metazoa</taxon>
        <taxon>Ecdysozoa</taxon>
        <taxon>Arthropoda</taxon>
        <taxon>Crustacea</taxon>
        <taxon>Multicrustacea</taxon>
        <taxon>Malacostraca</taxon>
        <taxon>Eumalacostraca</taxon>
        <taxon>Eucarida</taxon>
        <taxon>Decapoda</taxon>
        <taxon>Pleocyemata</taxon>
        <taxon>Astacidea</taxon>
        <taxon>Nephropoidea</taxon>
        <taxon>Nephropidae</taxon>
        <taxon>Homarus</taxon>
    </lineage>
</organism>
<dbReference type="InterPro" id="IPR036961">
    <property type="entry name" value="Kinesin_motor_dom_sf"/>
</dbReference>
<keyword evidence="8 13" id="KW-0518">Myosin</keyword>
<dbReference type="InterPro" id="IPR027417">
    <property type="entry name" value="P-loop_NTPase"/>
</dbReference>
<comment type="similarity">
    <text evidence="2 13">Belongs to the TRAFAC class myosin-kinesin ATPase superfamily. Myosin family.</text>
</comment>
<dbReference type="SUPFAM" id="SSF52540">
    <property type="entry name" value="P-loop containing nucleoside triphosphate hydrolases"/>
    <property type="match status" value="5"/>
</dbReference>
<dbReference type="FunFam" id="1.20.5.340:FF:000021">
    <property type="entry name" value="Myosin heavy chain, isoform G"/>
    <property type="match status" value="1"/>
</dbReference>
<dbReference type="Gene3D" id="1.20.5.370">
    <property type="match status" value="4"/>
</dbReference>
<evidence type="ECO:0000256" key="10">
    <source>
        <dbReference type="ARBA" id="ARBA00023179"/>
    </source>
</evidence>
<dbReference type="FunFam" id="1.20.58.530:FF:000001">
    <property type="entry name" value="Myosin heavy chain"/>
    <property type="match status" value="1"/>
</dbReference>
<dbReference type="Gene3D" id="6.20.240.20">
    <property type="match status" value="1"/>
</dbReference>
<feature type="coiled-coil region" evidence="14">
    <location>
        <begin position="1426"/>
        <end position="1675"/>
    </location>
</feature>
<dbReference type="GO" id="GO:0032982">
    <property type="term" value="C:myosin filament"/>
    <property type="evidence" value="ECO:0007669"/>
    <property type="project" value="UniProtKB-KW"/>
</dbReference>
<dbReference type="FunFam" id="1.10.10.820:FF:000001">
    <property type="entry name" value="Myosin heavy chain"/>
    <property type="match status" value="1"/>
</dbReference>
<dbReference type="GO" id="GO:0042802">
    <property type="term" value="F:identical protein binding"/>
    <property type="evidence" value="ECO:0007669"/>
    <property type="project" value="UniProtKB-ARBA"/>
</dbReference>
<dbReference type="GO" id="GO:0007015">
    <property type="term" value="P:actin filament organization"/>
    <property type="evidence" value="ECO:0007669"/>
    <property type="project" value="TreeGrafter"/>
</dbReference>
<dbReference type="FunFam" id="1.20.5.340:FF:000019">
    <property type="entry name" value="Myosin heavy chain, isoform G"/>
    <property type="match status" value="1"/>
</dbReference>
<evidence type="ECO:0000313" key="17">
    <source>
        <dbReference type="EMBL" id="KAG7157499.1"/>
    </source>
</evidence>
<dbReference type="FunFam" id="1.20.120.720:FF:000001">
    <property type="entry name" value="Myosin heavy chain, muscle"/>
    <property type="match status" value="1"/>
</dbReference>
<evidence type="ECO:0000256" key="8">
    <source>
        <dbReference type="ARBA" id="ARBA00023123"/>
    </source>
</evidence>
<keyword evidence="5 13" id="KW-0547">Nucleotide-binding</keyword>
<dbReference type="Gene3D" id="1.10.10.820">
    <property type="match status" value="1"/>
</dbReference>
<dbReference type="SMART" id="SM00015">
    <property type="entry name" value="IQ"/>
    <property type="match status" value="1"/>
</dbReference>
<dbReference type="SMART" id="SM00242">
    <property type="entry name" value="MYSc"/>
    <property type="match status" value="1"/>
</dbReference>
<feature type="coiled-coil region" evidence="14">
    <location>
        <begin position="935"/>
        <end position="1397"/>
    </location>
</feature>
<dbReference type="Gene3D" id="1.20.5.340">
    <property type="match status" value="4"/>
</dbReference>
<keyword evidence="3" id="KW-0787">Thick filament</keyword>
<comment type="caution">
    <text evidence="17">The sequence shown here is derived from an EMBL/GenBank/DDBJ whole genome shotgun (WGS) entry which is preliminary data.</text>
</comment>
<evidence type="ECO:0000256" key="15">
    <source>
        <dbReference type="SAM" id="MobiDB-lite"/>
    </source>
</evidence>
<accession>A0A8J5JKC6</accession>
<keyword evidence="11 13" id="KW-0009">Actin-binding</keyword>
<dbReference type="GO" id="GO:0048731">
    <property type="term" value="P:system development"/>
    <property type="evidence" value="ECO:0007669"/>
    <property type="project" value="UniProtKB-ARBA"/>
</dbReference>
<dbReference type="GO" id="GO:0048513">
    <property type="term" value="P:animal organ development"/>
    <property type="evidence" value="ECO:0007669"/>
    <property type="project" value="UniProtKB-ARBA"/>
</dbReference>
<keyword evidence="18" id="KW-1185">Reference proteome</keyword>
<dbReference type="InterPro" id="IPR000048">
    <property type="entry name" value="IQ_motif_EF-hand-BS"/>
</dbReference>
<comment type="caution">
    <text evidence="13">Lacks conserved residue(s) required for the propagation of feature annotation.</text>
</comment>
<dbReference type="InterPro" id="IPR001609">
    <property type="entry name" value="Myosin_head_motor_dom-like"/>
</dbReference>